<dbReference type="PANTHER" id="PTHR31001">
    <property type="entry name" value="UNCHARACTERIZED TRANSCRIPTIONAL REGULATORY PROTEIN"/>
    <property type="match status" value="1"/>
</dbReference>
<evidence type="ECO:0000313" key="5">
    <source>
        <dbReference type="Proteomes" id="UP000191004"/>
    </source>
</evidence>
<keyword evidence="2" id="KW-0539">Nucleus</keyword>
<sequence length="312" mass="35856">MGLHRDGSSLGLTPFESEMRRRLWWFMLSRHCRNAEDHGINSWVTLPSSNTQFPLNVADEDLWPDMAELPPPRPGWTKMTLPLITMEITQAWRELWLLSLSSEPTSTKQAVHTKTLRDLRHRAESVGRICSSYVPIQTLTQDASSYMLHKMELITRQQLAFTKPSCDKSSMNLATEEDLVAACECLEINVEGWSNELFRQFRWSMSANPQFYMLLYIMWHLCVRPKGPTVDRAWRAANASLELEMQRQCNSATAPTLKLTVAQRLKKRAELIRDALASSMFVYIYLSSVPDAEIEDRLWEFTAGCLASLTYS</sequence>
<proteinExistence type="predicted"/>
<dbReference type="InterPro" id="IPR007219">
    <property type="entry name" value="XnlR_reg_dom"/>
</dbReference>
<gene>
    <name evidence="4" type="ORF">A0O28_0104580</name>
</gene>
<evidence type="ECO:0000256" key="1">
    <source>
        <dbReference type="ARBA" id="ARBA00004123"/>
    </source>
</evidence>
<dbReference type="GO" id="GO:0006351">
    <property type="term" value="P:DNA-templated transcription"/>
    <property type="evidence" value="ECO:0007669"/>
    <property type="project" value="InterPro"/>
</dbReference>
<comment type="subcellular location">
    <subcellularLocation>
        <location evidence="1">Nucleus</location>
    </subcellularLocation>
</comment>
<evidence type="ECO:0000256" key="2">
    <source>
        <dbReference type="ARBA" id="ARBA00023242"/>
    </source>
</evidence>
<name>A0A1T3CLE1_9HYPO</name>
<reference evidence="4 5" key="1">
    <citation type="submission" date="2016-04" db="EMBL/GenBank/DDBJ databases">
        <title>Multiple horizontal gene transfer events from other fungi enriched the ability of the initially mycotrophic fungus Trichoderma (Ascomycota) to feed on dead plant biomass.</title>
        <authorList>
            <person name="Atanasova L."/>
            <person name="Chenthamara K."/>
            <person name="Zhang J."/>
            <person name="Grujic M."/>
            <person name="Henrissat B."/>
            <person name="Kuo A."/>
            <person name="Aertz A."/>
            <person name="Salamov A."/>
            <person name="Lipzen A."/>
            <person name="Labutti K."/>
            <person name="Barry K."/>
            <person name="Miao Y."/>
            <person name="Rahimi M.J."/>
            <person name="Shen Q."/>
            <person name="Grigoriev I.V."/>
            <person name="Kubicek C.P."/>
            <person name="Druzhinina I.S."/>
        </authorList>
    </citation>
    <scope>NUCLEOTIDE SEQUENCE [LARGE SCALE GENOMIC DNA]</scope>
    <source>
        <strain evidence="4 5">NJAU 4742</strain>
    </source>
</reference>
<comment type="caution">
    <text evidence="4">The sequence shown here is derived from an EMBL/GenBank/DDBJ whole genome shotgun (WGS) entry which is preliminary data.</text>
</comment>
<dbReference type="AlphaFoldDB" id="A0A1T3CLE1"/>
<dbReference type="Proteomes" id="UP000191004">
    <property type="component" value="Unassembled WGS sequence"/>
</dbReference>
<dbReference type="GO" id="GO:0003677">
    <property type="term" value="F:DNA binding"/>
    <property type="evidence" value="ECO:0007669"/>
    <property type="project" value="InterPro"/>
</dbReference>
<dbReference type="InterPro" id="IPR050613">
    <property type="entry name" value="Sec_Metabolite_Reg"/>
</dbReference>
<dbReference type="PANTHER" id="PTHR31001:SF57">
    <property type="entry name" value="ZN(II)2CYS6 TRANSCRIPTION FACTOR (EUROFUNG)"/>
    <property type="match status" value="1"/>
</dbReference>
<organism evidence="4 5">
    <name type="scientific">Trichoderma guizhouense</name>
    <dbReference type="NCBI Taxonomy" id="1491466"/>
    <lineage>
        <taxon>Eukaryota</taxon>
        <taxon>Fungi</taxon>
        <taxon>Dikarya</taxon>
        <taxon>Ascomycota</taxon>
        <taxon>Pezizomycotina</taxon>
        <taxon>Sordariomycetes</taxon>
        <taxon>Hypocreomycetidae</taxon>
        <taxon>Hypocreales</taxon>
        <taxon>Hypocreaceae</taxon>
        <taxon>Trichoderma</taxon>
    </lineage>
</organism>
<keyword evidence="5" id="KW-1185">Reference proteome</keyword>
<dbReference type="GO" id="GO:0005634">
    <property type="term" value="C:nucleus"/>
    <property type="evidence" value="ECO:0007669"/>
    <property type="project" value="UniProtKB-SubCell"/>
</dbReference>
<evidence type="ECO:0000259" key="3">
    <source>
        <dbReference type="Pfam" id="PF04082"/>
    </source>
</evidence>
<evidence type="ECO:0000313" key="4">
    <source>
        <dbReference type="EMBL" id="OPB41898.1"/>
    </source>
</evidence>
<protein>
    <recommendedName>
        <fullName evidence="3">Xylanolytic transcriptional activator regulatory domain-containing protein</fullName>
    </recommendedName>
</protein>
<dbReference type="Pfam" id="PF04082">
    <property type="entry name" value="Fungal_trans"/>
    <property type="match status" value="1"/>
</dbReference>
<dbReference type="EMBL" id="LVVK01000014">
    <property type="protein sequence ID" value="OPB41898.1"/>
    <property type="molecule type" value="Genomic_DNA"/>
</dbReference>
<feature type="domain" description="Xylanolytic transcriptional activator regulatory" evidence="3">
    <location>
        <begin position="1"/>
        <end position="64"/>
    </location>
</feature>
<dbReference type="GO" id="GO:0008270">
    <property type="term" value="F:zinc ion binding"/>
    <property type="evidence" value="ECO:0007669"/>
    <property type="project" value="InterPro"/>
</dbReference>
<accession>A0A1T3CLE1</accession>
<dbReference type="CDD" id="cd12148">
    <property type="entry name" value="fungal_TF_MHR"/>
    <property type="match status" value="1"/>
</dbReference>